<name>A0ABU2NZI7_9ACTN</name>
<accession>A0ABU2NZI7</accession>
<dbReference type="RefSeq" id="WP_311675068.1">
    <property type="nucleotide sequence ID" value="NZ_JAVREQ010000022.1"/>
</dbReference>
<organism evidence="1 2">
    <name type="scientific">Streptomyces hazeniae</name>
    <dbReference type="NCBI Taxonomy" id="3075538"/>
    <lineage>
        <taxon>Bacteria</taxon>
        <taxon>Bacillati</taxon>
        <taxon>Actinomycetota</taxon>
        <taxon>Actinomycetes</taxon>
        <taxon>Kitasatosporales</taxon>
        <taxon>Streptomycetaceae</taxon>
        <taxon>Streptomyces</taxon>
    </lineage>
</organism>
<protein>
    <submittedName>
        <fullName evidence="1">Uncharacterized protein</fullName>
    </submittedName>
</protein>
<evidence type="ECO:0000313" key="2">
    <source>
        <dbReference type="Proteomes" id="UP001183414"/>
    </source>
</evidence>
<sequence>MSDARLKHLYAEEIPTGRFGGAPWRPSARPVRRGRLVISDEEATQNVLLLAAEVAAHDAAQRAAGLMEAGEAA</sequence>
<evidence type="ECO:0000313" key="1">
    <source>
        <dbReference type="EMBL" id="MDT0381377.1"/>
    </source>
</evidence>
<keyword evidence="2" id="KW-1185">Reference proteome</keyword>
<comment type="caution">
    <text evidence="1">The sequence shown here is derived from an EMBL/GenBank/DDBJ whole genome shotgun (WGS) entry which is preliminary data.</text>
</comment>
<dbReference type="EMBL" id="JAVREQ010000022">
    <property type="protein sequence ID" value="MDT0381377.1"/>
    <property type="molecule type" value="Genomic_DNA"/>
</dbReference>
<dbReference type="Proteomes" id="UP001183414">
    <property type="component" value="Unassembled WGS sequence"/>
</dbReference>
<proteinExistence type="predicted"/>
<reference evidence="2" key="1">
    <citation type="submission" date="2023-07" db="EMBL/GenBank/DDBJ databases">
        <title>30 novel species of actinomycetes from the DSMZ collection.</title>
        <authorList>
            <person name="Nouioui I."/>
        </authorList>
    </citation>
    <scope>NUCLEOTIDE SEQUENCE [LARGE SCALE GENOMIC DNA]</scope>
    <source>
        <strain evidence="2">DSM 42041</strain>
    </source>
</reference>
<gene>
    <name evidence="1" type="ORF">RM572_21705</name>
</gene>